<dbReference type="Proteomes" id="UP001500236">
    <property type="component" value="Unassembled WGS sequence"/>
</dbReference>
<evidence type="ECO:0000259" key="2">
    <source>
        <dbReference type="Pfam" id="PF01548"/>
    </source>
</evidence>
<name>A0ABP6LXX3_9MICC</name>
<dbReference type="PANTHER" id="PTHR33055">
    <property type="entry name" value="TRANSPOSASE FOR INSERTION SEQUENCE ELEMENT IS1111A"/>
    <property type="match status" value="1"/>
</dbReference>
<sequence>MTRPTDHTDTSVLDPASDGPGTPTGGRHGSQRREKTMGWILQDVEVFIGLDVGKAEHHATALTRTSEKVYDKALPNDETKLRQLLNELTKDHGPALLVVDQPATIGALPVTVAQTMEQVEVAYLPGLTMRRVADLHAGSAKTDARDAFIIAETARTMPSALRQIAASDEQIAELAVLAGFDDDLLSQTTATRNRLRGLLTQIHPGLERAIGSHLHHYGVLDALAVWPTPQKLKAAGRGHVRNRIKKHNPRLAEKLTAAIFEALDAQTVVVAGTGAAATIIPILTNQLKDLYTQRAHVLAQVEALVEAHPLAQVLTSMPGIGVRTAARILTEVVGKNFKTAGHLASYAGIAPTTRRSGTSIRGEFANRGGNKRLKSTLFTSAFASLHHGPSRAYYDKKRAAGKTHKQAVIALARRRLDTLYAMLRDGTFYQDPETIRGGTWHALAA</sequence>
<dbReference type="PANTHER" id="PTHR33055:SF3">
    <property type="entry name" value="PUTATIVE TRANSPOSASE FOR IS117-RELATED"/>
    <property type="match status" value="1"/>
</dbReference>
<feature type="region of interest" description="Disordered" evidence="1">
    <location>
        <begin position="1"/>
        <end position="33"/>
    </location>
</feature>
<keyword evidence="5" id="KW-1185">Reference proteome</keyword>
<feature type="domain" description="Transposase IS110-like N-terminal" evidence="2">
    <location>
        <begin position="48"/>
        <end position="204"/>
    </location>
</feature>
<gene>
    <name evidence="4" type="ORF">GCM10010529_18960</name>
</gene>
<dbReference type="Pfam" id="PF01548">
    <property type="entry name" value="DEDD_Tnp_IS110"/>
    <property type="match status" value="1"/>
</dbReference>
<dbReference type="InterPro" id="IPR047650">
    <property type="entry name" value="Transpos_IS110"/>
</dbReference>
<protein>
    <submittedName>
        <fullName evidence="4">IS110-like element ISSfl4 family transposase</fullName>
    </submittedName>
</protein>
<dbReference type="Pfam" id="PF02371">
    <property type="entry name" value="Transposase_20"/>
    <property type="match status" value="1"/>
</dbReference>
<comment type="caution">
    <text evidence="4">The sequence shown here is derived from an EMBL/GenBank/DDBJ whole genome shotgun (WGS) entry which is preliminary data.</text>
</comment>
<accession>A0ABP6LXX3</accession>
<dbReference type="InterPro" id="IPR002525">
    <property type="entry name" value="Transp_IS110-like_N"/>
</dbReference>
<dbReference type="NCBIfam" id="NF033542">
    <property type="entry name" value="transpos_IS110"/>
    <property type="match status" value="1"/>
</dbReference>
<proteinExistence type="predicted"/>
<feature type="domain" description="Transposase IS116/IS110/IS902 C-terminal" evidence="3">
    <location>
        <begin position="312"/>
        <end position="394"/>
    </location>
</feature>
<evidence type="ECO:0000313" key="5">
    <source>
        <dbReference type="Proteomes" id="UP001500236"/>
    </source>
</evidence>
<evidence type="ECO:0000259" key="3">
    <source>
        <dbReference type="Pfam" id="PF02371"/>
    </source>
</evidence>
<organism evidence="4 5">
    <name type="scientific">Nesterenkonia aethiopica</name>
    <dbReference type="NCBI Taxonomy" id="269144"/>
    <lineage>
        <taxon>Bacteria</taxon>
        <taxon>Bacillati</taxon>
        <taxon>Actinomycetota</taxon>
        <taxon>Actinomycetes</taxon>
        <taxon>Micrococcales</taxon>
        <taxon>Micrococcaceae</taxon>
        <taxon>Nesterenkonia</taxon>
    </lineage>
</organism>
<reference evidence="5" key="1">
    <citation type="journal article" date="2019" name="Int. J. Syst. Evol. Microbiol.">
        <title>The Global Catalogue of Microorganisms (GCM) 10K type strain sequencing project: providing services to taxonomists for standard genome sequencing and annotation.</title>
        <authorList>
            <consortium name="The Broad Institute Genomics Platform"/>
            <consortium name="The Broad Institute Genome Sequencing Center for Infectious Disease"/>
            <person name="Wu L."/>
            <person name="Ma J."/>
        </authorList>
    </citation>
    <scope>NUCLEOTIDE SEQUENCE [LARGE SCALE GENOMIC DNA]</scope>
    <source>
        <strain evidence="5">JCM 14309</strain>
    </source>
</reference>
<dbReference type="InterPro" id="IPR003346">
    <property type="entry name" value="Transposase_20"/>
</dbReference>
<evidence type="ECO:0000313" key="4">
    <source>
        <dbReference type="EMBL" id="GAA3066267.1"/>
    </source>
</evidence>
<dbReference type="EMBL" id="BAAAVT010000011">
    <property type="protein sequence ID" value="GAA3066267.1"/>
    <property type="molecule type" value="Genomic_DNA"/>
</dbReference>
<evidence type="ECO:0000256" key="1">
    <source>
        <dbReference type="SAM" id="MobiDB-lite"/>
    </source>
</evidence>